<name>A0AA35SNJ9_GEOBA</name>
<feature type="non-terminal residue" evidence="1">
    <location>
        <position position="1"/>
    </location>
</feature>
<dbReference type="EMBL" id="CASHTH010002599">
    <property type="protein sequence ID" value="CAI8032388.1"/>
    <property type="molecule type" value="Genomic_DNA"/>
</dbReference>
<protein>
    <submittedName>
        <fullName evidence="1">Uncharacterized protein</fullName>
    </submittedName>
</protein>
<keyword evidence="2" id="KW-1185">Reference proteome</keyword>
<dbReference type="AlphaFoldDB" id="A0AA35SNJ9"/>
<proteinExistence type="predicted"/>
<comment type="caution">
    <text evidence="1">The sequence shown here is derived from an EMBL/GenBank/DDBJ whole genome shotgun (WGS) entry which is preliminary data.</text>
</comment>
<dbReference type="Proteomes" id="UP001174909">
    <property type="component" value="Unassembled WGS sequence"/>
</dbReference>
<evidence type="ECO:0000313" key="1">
    <source>
        <dbReference type="EMBL" id="CAI8032388.1"/>
    </source>
</evidence>
<reference evidence="1" key="1">
    <citation type="submission" date="2023-03" db="EMBL/GenBank/DDBJ databases">
        <authorList>
            <person name="Steffen K."/>
            <person name="Cardenas P."/>
        </authorList>
    </citation>
    <scope>NUCLEOTIDE SEQUENCE</scope>
</reference>
<gene>
    <name evidence="1" type="ORF">GBAR_LOCUS18319</name>
</gene>
<evidence type="ECO:0000313" key="2">
    <source>
        <dbReference type="Proteomes" id="UP001174909"/>
    </source>
</evidence>
<organism evidence="1 2">
    <name type="scientific">Geodia barretti</name>
    <name type="common">Barrett's horny sponge</name>
    <dbReference type="NCBI Taxonomy" id="519541"/>
    <lineage>
        <taxon>Eukaryota</taxon>
        <taxon>Metazoa</taxon>
        <taxon>Porifera</taxon>
        <taxon>Demospongiae</taxon>
        <taxon>Heteroscleromorpha</taxon>
        <taxon>Tetractinellida</taxon>
        <taxon>Astrophorina</taxon>
        <taxon>Geodiidae</taxon>
        <taxon>Geodia</taxon>
    </lineage>
</organism>
<sequence length="142" mass="16544">MYIRQLIFTGSEWLCNEWNNLIGLLMDVCNHCRIVQVACWVVPMYSVPMGKRCIIFFVRFFDLQKDSKDIGRRVDLSPVASRNKDSAEQTSVQAPRSVCRTLFKRSMSLNVDIGCKRQCDEDQNDTSAKRNKDVVHAYCRKW</sequence>
<accession>A0AA35SNJ9</accession>